<reference evidence="3" key="2">
    <citation type="submission" date="2025-09" db="UniProtKB">
        <authorList>
            <consortium name="Ensembl"/>
        </authorList>
    </citation>
    <scope>IDENTIFICATION</scope>
</reference>
<protein>
    <recommendedName>
        <fullName evidence="2">C-type lectin domain-containing protein</fullName>
    </recommendedName>
</protein>
<dbReference type="InterPro" id="IPR016186">
    <property type="entry name" value="C-type_lectin-like/link_sf"/>
</dbReference>
<dbReference type="SMART" id="SM00034">
    <property type="entry name" value="CLECT"/>
    <property type="match status" value="1"/>
</dbReference>
<evidence type="ECO:0000256" key="1">
    <source>
        <dbReference type="SAM" id="MobiDB-lite"/>
    </source>
</evidence>
<feature type="domain" description="C-type lectin" evidence="2">
    <location>
        <begin position="122"/>
        <end position="235"/>
    </location>
</feature>
<accession>A0A3Q3JBF4</accession>
<dbReference type="PANTHER" id="PTHR22803">
    <property type="entry name" value="MANNOSE, PHOSPHOLIPASE, LECTIN RECEPTOR RELATED"/>
    <property type="match status" value="1"/>
</dbReference>
<proteinExistence type="predicted"/>
<organism evidence="3 4">
    <name type="scientific">Monopterus albus</name>
    <name type="common">Swamp eel</name>
    <dbReference type="NCBI Taxonomy" id="43700"/>
    <lineage>
        <taxon>Eukaryota</taxon>
        <taxon>Metazoa</taxon>
        <taxon>Chordata</taxon>
        <taxon>Craniata</taxon>
        <taxon>Vertebrata</taxon>
        <taxon>Euteleostomi</taxon>
        <taxon>Actinopterygii</taxon>
        <taxon>Neopterygii</taxon>
        <taxon>Teleostei</taxon>
        <taxon>Neoteleostei</taxon>
        <taxon>Acanthomorphata</taxon>
        <taxon>Anabantaria</taxon>
        <taxon>Synbranchiformes</taxon>
        <taxon>Synbranchidae</taxon>
        <taxon>Monopterus</taxon>
    </lineage>
</organism>
<feature type="compositionally biased region" description="Basic and acidic residues" evidence="1">
    <location>
        <begin position="70"/>
        <end position="85"/>
    </location>
</feature>
<dbReference type="SUPFAM" id="SSF56436">
    <property type="entry name" value="C-type lectin-like"/>
    <property type="match status" value="1"/>
</dbReference>
<dbReference type="InterPro" id="IPR001304">
    <property type="entry name" value="C-type_lectin-like"/>
</dbReference>
<dbReference type="InterPro" id="IPR016187">
    <property type="entry name" value="CTDL_fold"/>
</dbReference>
<dbReference type="CDD" id="cd00037">
    <property type="entry name" value="CLECT"/>
    <property type="match status" value="1"/>
</dbReference>
<dbReference type="RefSeq" id="XP_020474146.1">
    <property type="nucleotide sequence ID" value="XM_020618490.1"/>
</dbReference>
<evidence type="ECO:0000259" key="2">
    <source>
        <dbReference type="PROSITE" id="PS50041"/>
    </source>
</evidence>
<dbReference type="GeneID" id="109970726"/>
<dbReference type="Ensembl" id="ENSMALT00000014393.1">
    <property type="protein sequence ID" value="ENSMALP00000014090.1"/>
    <property type="gene ID" value="ENSMALG00000009919.1"/>
</dbReference>
<dbReference type="Proteomes" id="UP000261600">
    <property type="component" value="Unplaced"/>
</dbReference>
<keyword evidence="4" id="KW-1185">Reference proteome</keyword>
<dbReference type="OrthoDB" id="7357196at2759"/>
<evidence type="ECO:0000313" key="3">
    <source>
        <dbReference type="Ensembl" id="ENSMALP00000014090.1"/>
    </source>
</evidence>
<reference evidence="3" key="1">
    <citation type="submission" date="2025-08" db="UniProtKB">
        <authorList>
            <consortium name="Ensembl"/>
        </authorList>
    </citation>
    <scope>IDENTIFICATION</scope>
</reference>
<feature type="region of interest" description="Disordered" evidence="1">
    <location>
        <begin position="70"/>
        <end position="93"/>
    </location>
</feature>
<dbReference type="AlphaFoldDB" id="A0A3Q3JBF4"/>
<evidence type="ECO:0000313" key="4">
    <source>
        <dbReference type="Proteomes" id="UP000261600"/>
    </source>
</evidence>
<sequence length="242" mass="27901">MLHLSTLGFSLRWSILLRQTMRTVLFLCAVFALKVATAAEPVKEKLDVQQNNTKEGRPVNPWIRRAETMAKERPRPSAMAKERPRPSAMAKETPWPSLQTRGMMLDDRYLRHDSCLPGWYTYGSRCFCAFPTPMNWTEAETACLYFGANLASIHNPGENEFIQYIILEEDIYDPVWIGGSDAIMPGKWFWSDGSVFYYTNWIYYDQWEHCTAMISIDDGQWVGNYCEEQSPFVCGTRPHGPT</sequence>
<dbReference type="KEGG" id="malb:109970726"/>
<dbReference type="InterPro" id="IPR050111">
    <property type="entry name" value="C-type_lectin/snaclec_domain"/>
</dbReference>
<dbReference type="Pfam" id="PF00059">
    <property type="entry name" value="Lectin_C"/>
    <property type="match status" value="1"/>
</dbReference>
<dbReference type="PROSITE" id="PS50041">
    <property type="entry name" value="C_TYPE_LECTIN_2"/>
    <property type="match status" value="1"/>
</dbReference>
<dbReference type="Gene3D" id="3.10.100.10">
    <property type="entry name" value="Mannose-Binding Protein A, subunit A"/>
    <property type="match status" value="1"/>
</dbReference>
<name>A0A3Q3JBF4_MONAL</name>